<proteinExistence type="predicted"/>
<gene>
    <name evidence="1" type="ORF">OGM63_29405</name>
</gene>
<reference evidence="1 2" key="1">
    <citation type="submission" date="2022-10" db="EMBL/GenBank/DDBJ databases">
        <title>Identification of biosynthetic pathway for the production of the potent trypsin inhibitor radiosumin.</title>
        <authorList>
            <person name="Fewer D.P."/>
            <person name="Delbaje E."/>
            <person name="Ouyang X."/>
            <person name="Agostino P.D."/>
            <person name="Wahlsten M."/>
            <person name="Jokela J."/>
            <person name="Permi P."/>
            <person name="Haapaniemi E."/>
            <person name="Koistinen H."/>
        </authorList>
    </citation>
    <scope>NUCLEOTIDE SEQUENCE [LARGE SCALE GENOMIC DNA]</scope>
    <source>
        <strain evidence="1 2">NIES-515</strain>
    </source>
</reference>
<organism evidence="1 2">
    <name type="scientific">Plectonema radiosum NIES-515</name>
    <dbReference type="NCBI Taxonomy" id="2986073"/>
    <lineage>
        <taxon>Bacteria</taxon>
        <taxon>Bacillati</taxon>
        <taxon>Cyanobacteriota</taxon>
        <taxon>Cyanophyceae</taxon>
        <taxon>Oscillatoriophycideae</taxon>
        <taxon>Oscillatoriales</taxon>
        <taxon>Microcoleaceae</taxon>
        <taxon>Plectonema</taxon>
    </lineage>
</organism>
<comment type="caution">
    <text evidence="1">The sequence shown here is derived from an EMBL/GenBank/DDBJ whole genome shotgun (WGS) entry which is preliminary data.</text>
</comment>
<protein>
    <submittedName>
        <fullName evidence="1">Uncharacterized protein</fullName>
    </submittedName>
</protein>
<name>A0ABT3B8A9_9CYAN</name>
<accession>A0ABT3B8A9</accession>
<dbReference type="EMBL" id="JAOWRF010000417">
    <property type="protein sequence ID" value="MCV3217579.1"/>
    <property type="molecule type" value="Genomic_DNA"/>
</dbReference>
<evidence type="ECO:0000313" key="1">
    <source>
        <dbReference type="EMBL" id="MCV3217579.1"/>
    </source>
</evidence>
<evidence type="ECO:0000313" key="2">
    <source>
        <dbReference type="Proteomes" id="UP001526143"/>
    </source>
</evidence>
<dbReference type="Proteomes" id="UP001526143">
    <property type="component" value="Unassembled WGS sequence"/>
</dbReference>
<dbReference type="RefSeq" id="WP_263749304.1">
    <property type="nucleotide sequence ID" value="NZ_JAOWRF010000417.1"/>
</dbReference>
<keyword evidence="2" id="KW-1185">Reference proteome</keyword>
<sequence>MTTNIDTNLSELMEDCDRLNGDERAKLLKHLFGDAEFNVTVGSSQFNADTLYQISTATVDQLSEILQAIAHSYFLACISKDTSEEINLIRHNHKFF</sequence>